<dbReference type="GO" id="GO:0008270">
    <property type="term" value="F:zinc ion binding"/>
    <property type="evidence" value="ECO:0007669"/>
    <property type="project" value="UniProtKB-UniRule"/>
</dbReference>
<dbReference type="Gene3D" id="1.20.1580.10">
    <property type="entry name" value="ABC transporter ATPase like domain"/>
    <property type="match status" value="2"/>
</dbReference>
<evidence type="ECO:0000256" key="1">
    <source>
        <dbReference type="ARBA" id="ARBA00004496"/>
    </source>
</evidence>
<dbReference type="CDD" id="cd03271">
    <property type="entry name" value="ABC_UvrA_II"/>
    <property type="match status" value="1"/>
</dbReference>
<evidence type="ECO:0000256" key="11">
    <source>
        <dbReference type="ARBA" id="ARBA00022881"/>
    </source>
</evidence>
<dbReference type="NCBIfam" id="NF001503">
    <property type="entry name" value="PRK00349.1"/>
    <property type="match status" value="1"/>
</dbReference>
<evidence type="ECO:0000256" key="16">
    <source>
        <dbReference type="ARBA" id="ARBA00042156"/>
    </source>
</evidence>
<feature type="binding site" evidence="17">
    <location>
        <begin position="641"/>
        <end position="648"/>
    </location>
    <ligand>
        <name>ATP</name>
        <dbReference type="ChEBI" id="CHEBI:30616"/>
    </ligand>
</feature>
<dbReference type="PROSITE" id="PS50893">
    <property type="entry name" value="ABC_TRANSPORTER_2"/>
    <property type="match status" value="1"/>
</dbReference>
<feature type="zinc finger region" description="C4-type" evidence="17">
    <location>
        <begin position="251"/>
        <end position="278"/>
    </location>
</feature>
<feature type="domain" description="ABC transporter" evidence="18">
    <location>
        <begin position="600"/>
        <end position="937"/>
    </location>
</feature>
<dbReference type="Gene3D" id="3.30.1490.20">
    <property type="entry name" value="ATP-grasp fold, A domain"/>
    <property type="match status" value="1"/>
</dbReference>
<dbReference type="NCBIfam" id="TIGR00630">
    <property type="entry name" value="uvra"/>
    <property type="match status" value="1"/>
</dbReference>
<comment type="subunit">
    <text evidence="17">Forms a heterotetramer with UvrB during the search for lesions.</text>
</comment>
<dbReference type="GO" id="GO:0005524">
    <property type="term" value="F:ATP binding"/>
    <property type="evidence" value="ECO:0007669"/>
    <property type="project" value="UniProtKB-UniRule"/>
</dbReference>
<dbReference type="GO" id="GO:0009380">
    <property type="term" value="C:excinuclease repair complex"/>
    <property type="evidence" value="ECO:0007669"/>
    <property type="project" value="InterPro"/>
</dbReference>
<dbReference type="PANTHER" id="PTHR43152">
    <property type="entry name" value="UVRABC SYSTEM PROTEIN A"/>
    <property type="match status" value="1"/>
</dbReference>
<keyword evidence="3 17" id="KW-0479">Metal-binding</keyword>
<keyword evidence="4 17" id="KW-0677">Repeat</keyword>
<reference evidence="19 20" key="1">
    <citation type="submission" date="2011-08" db="EMBL/GenBank/DDBJ databases">
        <title>The Genome Sequence of Eubacteriaceae bacterium ACC19a.</title>
        <authorList>
            <consortium name="The Broad Institute Genome Sequencing Platform"/>
            <person name="Earl A."/>
            <person name="Ward D."/>
            <person name="Feldgarden M."/>
            <person name="Gevers D."/>
            <person name="Sizova M."/>
            <person name="Hazen A."/>
            <person name="Epstein S."/>
            <person name="Young S.K."/>
            <person name="Zeng Q."/>
            <person name="Gargeya S."/>
            <person name="Fitzgerald M."/>
            <person name="Haas B."/>
            <person name="Abouelleil A."/>
            <person name="Alvarado L."/>
            <person name="Arachchi H.M."/>
            <person name="Berlin A."/>
            <person name="Brown A."/>
            <person name="Chapman S.B."/>
            <person name="Chen Z."/>
            <person name="Dunbar C."/>
            <person name="Freedman E."/>
            <person name="Gearin G."/>
            <person name="Gellesch M."/>
            <person name="Goldberg J."/>
            <person name="Griggs A."/>
            <person name="Gujja S."/>
            <person name="Heiman D."/>
            <person name="Howarth C."/>
            <person name="Larson L."/>
            <person name="Lui A."/>
            <person name="MacDonald P.J.P."/>
            <person name="Montmayeur A."/>
            <person name="Murphy C."/>
            <person name="Neiman D."/>
            <person name="Pearson M."/>
            <person name="Priest M."/>
            <person name="Roberts A."/>
            <person name="Saif S."/>
            <person name="Shea T."/>
            <person name="Shenoy N."/>
            <person name="Sisk P."/>
            <person name="Stolte C."/>
            <person name="Sykes S."/>
            <person name="Wortman J."/>
            <person name="Nusbaum C."/>
            <person name="Birren B."/>
        </authorList>
    </citation>
    <scope>NUCLEOTIDE SEQUENCE [LARGE SCALE GENOMIC DNA]</scope>
    <source>
        <strain evidence="19 20">ACC19a</strain>
    </source>
</reference>
<dbReference type="PANTHER" id="PTHR43152:SF3">
    <property type="entry name" value="UVRABC SYSTEM PROTEIN A"/>
    <property type="match status" value="1"/>
</dbReference>
<dbReference type="Gene3D" id="1.10.8.280">
    <property type="entry name" value="ABC transporter ATPase domain-like"/>
    <property type="match status" value="1"/>
</dbReference>
<evidence type="ECO:0000256" key="10">
    <source>
        <dbReference type="ARBA" id="ARBA00022840"/>
    </source>
</evidence>
<dbReference type="InterPro" id="IPR041552">
    <property type="entry name" value="UvrA_DNA-bd"/>
</dbReference>
<evidence type="ECO:0000256" key="2">
    <source>
        <dbReference type="ARBA" id="ARBA00022490"/>
    </source>
</evidence>
<name>G9WZP8_9FIRM</name>
<evidence type="ECO:0000256" key="5">
    <source>
        <dbReference type="ARBA" id="ARBA00022741"/>
    </source>
</evidence>
<evidence type="ECO:0000256" key="7">
    <source>
        <dbReference type="ARBA" id="ARBA00022769"/>
    </source>
</evidence>
<dbReference type="SUPFAM" id="SSF52540">
    <property type="entry name" value="P-loop containing nucleoside triphosphate hydrolases"/>
    <property type="match status" value="2"/>
</dbReference>
<comment type="similarity">
    <text evidence="14 17">Belongs to the ABC transporter superfamily. UvrA family.</text>
</comment>
<dbReference type="GO" id="GO:0003677">
    <property type="term" value="F:DNA binding"/>
    <property type="evidence" value="ECO:0007669"/>
    <property type="project" value="UniProtKB-UniRule"/>
</dbReference>
<comment type="function">
    <text evidence="17">The UvrABC repair system catalyzes the recognition and processing of DNA lesions. UvrA is an ATPase and a DNA-binding protein. A damage recognition complex composed of 2 UvrA and 2 UvrB subunits scans DNA for abnormalities. When the presence of a lesion has been verified by UvrB, the UvrA molecules dissociate.</text>
</comment>
<dbReference type="GO" id="GO:0009381">
    <property type="term" value="F:excinuclease ABC activity"/>
    <property type="evidence" value="ECO:0007669"/>
    <property type="project" value="UniProtKB-UniRule"/>
</dbReference>
<keyword evidence="11 17" id="KW-0267">Excision nuclease</keyword>
<dbReference type="InterPro" id="IPR013815">
    <property type="entry name" value="ATP_grasp_subdomain_1"/>
</dbReference>
<dbReference type="InterPro" id="IPR017871">
    <property type="entry name" value="ABC_transporter-like_CS"/>
</dbReference>
<gene>
    <name evidence="17" type="primary">uvrA</name>
    <name evidence="19" type="ORF">HMPREF9629_01649</name>
</gene>
<dbReference type="PATRIC" id="fig|796937.3.peg.845"/>
<evidence type="ECO:0000313" key="20">
    <source>
        <dbReference type="Proteomes" id="UP000006437"/>
    </source>
</evidence>
<keyword evidence="9 17" id="KW-0862">Zinc</keyword>
<evidence type="ECO:0000256" key="15">
    <source>
        <dbReference type="ARBA" id="ARBA00039316"/>
    </source>
</evidence>
<dbReference type="PROSITE" id="PS00211">
    <property type="entry name" value="ABC_TRANSPORTER_1"/>
    <property type="match status" value="2"/>
</dbReference>
<evidence type="ECO:0000256" key="12">
    <source>
        <dbReference type="ARBA" id="ARBA00023125"/>
    </source>
</evidence>
<protein>
    <recommendedName>
        <fullName evidence="15 17">UvrABC system protein A</fullName>
        <shortName evidence="17">UvrA protein</shortName>
    </recommendedName>
    <alternativeName>
        <fullName evidence="16 17">Excinuclease ABC subunit A</fullName>
    </alternativeName>
</protein>
<dbReference type="Pfam" id="PF17760">
    <property type="entry name" value="UvrA_inter"/>
    <property type="match status" value="1"/>
</dbReference>
<feature type="binding site" evidence="17">
    <location>
        <begin position="32"/>
        <end position="39"/>
    </location>
    <ligand>
        <name>ATP</name>
        <dbReference type="ChEBI" id="CHEBI:30616"/>
    </ligand>
</feature>
<evidence type="ECO:0000256" key="9">
    <source>
        <dbReference type="ARBA" id="ARBA00022833"/>
    </source>
</evidence>
<dbReference type="GO" id="GO:0006289">
    <property type="term" value="P:nucleotide-excision repair"/>
    <property type="evidence" value="ECO:0007669"/>
    <property type="project" value="UniProtKB-UniRule"/>
</dbReference>
<keyword evidence="10 17" id="KW-0067">ATP-binding</keyword>
<dbReference type="EMBL" id="AFZE01000008">
    <property type="protein sequence ID" value="EHL15935.1"/>
    <property type="molecule type" value="Genomic_DNA"/>
</dbReference>
<comment type="subcellular location">
    <subcellularLocation>
        <location evidence="1 17">Cytoplasm</location>
    </subcellularLocation>
</comment>
<keyword evidence="6 17" id="KW-0227">DNA damage</keyword>
<proteinExistence type="inferred from homology"/>
<evidence type="ECO:0000256" key="17">
    <source>
        <dbReference type="HAMAP-Rule" id="MF_00205"/>
    </source>
</evidence>
<sequence>MNDKIIIKGAKEHNLKNVDLELPRNKMIVFTGLSGSGKSSLAFDTIYAEGQRRYVESLSSYARQFLGRMDKPDVEYIEGLSPAISIDQKTTSNNPRSTVGTVTEIYDYLRLLFANIGIPHCPICHNEIRQMSIQEIVDKIMLFDSKTKIQIISPIIRGKKGAHEKVIEGIKKDGYIRLKIDGQDYTVEDEIKLEKNKKHDISIVIDRLIIKDNLEKRLADSIETAVNLSDGILIVDVIGEKEIMYSTKLACPEHGIAMSDLSPAMFSFNNPMGACPTCLGLGTMSNIDINLLIPDDTLTLRQGAIDAWNTSDAAKEEGYYFKLIEALAKKNKISLDIPYKELPEDFRQKLLYGTNEIVEFSFDSKFGGSRKYKSTFEGVIPNLERRYKETPSNLIREKIEQYMVESPCPSCKGARLKEEILSVTVGEENIASVTDKSITDLIGYIDNLKLTKKESIIAGEILKEIRARATFLKDVGLEYLTLSRKAGTLSGGEAQRIRLATQIGSALVGVLYVLDEPSIGLHQRDNERLLASLRNLADIGNTLIVVEHDDDTIKSADYIVDIGPGAGIYGGEVVACGTVDEIKKSPRSITGQYLSGKKKIQVPKTRRAIEKGYINIKKASENNLKDIDVDIPLGVFTCVTGVSGSGKSTLVNEILYKSASSKLYKSKFKIGKCKSVNGLEKIDKVVDIDQSPIGRTPRSNPATYTGVFDIIRDVFAMTPESKSRGYKKGRFSFNVKGGRCEACNGDGIIKLEMHFLPDVYVPCEVCDGKRYNRETLQVTYKDKSISDVLDMDVKTAIGFFDSIPRIKRKLETLIQVGLSYIKLGQPSTQLSGGEAQRIKLATELSKISTGNTLYILDEPTTGLHTDDVSKLIEVLQKLTDLGNTVVVIEHNLDVIKSCDYIIDLGPEGGVGGGTIVATGTPEEVAKVKKSYTGKFLKNML</sequence>
<evidence type="ECO:0000256" key="13">
    <source>
        <dbReference type="ARBA" id="ARBA00023204"/>
    </source>
</evidence>
<evidence type="ECO:0000313" key="19">
    <source>
        <dbReference type="EMBL" id="EHL15935.1"/>
    </source>
</evidence>
<dbReference type="InterPro" id="IPR041102">
    <property type="entry name" value="UvrA_inter"/>
</dbReference>
<evidence type="ECO:0000256" key="4">
    <source>
        <dbReference type="ARBA" id="ARBA00022737"/>
    </source>
</evidence>
<comment type="caution">
    <text evidence="19">The sequence shown here is derived from an EMBL/GenBank/DDBJ whole genome shotgun (WGS) entry which is preliminary data.</text>
</comment>
<dbReference type="GO" id="GO:0005737">
    <property type="term" value="C:cytoplasm"/>
    <property type="evidence" value="ECO:0007669"/>
    <property type="project" value="UniProtKB-SubCell"/>
</dbReference>
<keyword evidence="12 17" id="KW-0238">DNA-binding</keyword>
<keyword evidence="5 17" id="KW-0547">Nucleotide-binding</keyword>
<dbReference type="InterPro" id="IPR027417">
    <property type="entry name" value="P-loop_NTPase"/>
</dbReference>
<feature type="zinc finger region" description="C4-type" evidence="17">
    <location>
        <begin position="740"/>
        <end position="766"/>
    </location>
</feature>
<accession>G9WZP8</accession>
<evidence type="ECO:0000259" key="18">
    <source>
        <dbReference type="PROSITE" id="PS50893"/>
    </source>
</evidence>
<dbReference type="RefSeq" id="WP_009525878.1">
    <property type="nucleotide sequence ID" value="NZ_JH414557.1"/>
</dbReference>
<dbReference type="GO" id="GO:0009432">
    <property type="term" value="P:SOS response"/>
    <property type="evidence" value="ECO:0007669"/>
    <property type="project" value="UniProtKB-UniRule"/>
</dbReference>
<dbReference type="GO" id="GO:0016887">
    <property type="term" value="F:ATP hydrolysis activity"/>
    <property type="evidence" value="ECO:0007669"/>
    <property type="project" value="InterPro"/>
</dbReference>
<evidence type="ECO:0000256" key="3">
    <source>
        <dbReference type="ARBA" id="ARBA00022723"/>
    </source>
</evidence>
<dbReference type="Gene3D" id="3.40.50.300">
    <property type="entry name" value="P-loop containing nucleotide triphosphate hydrolases"/>
    <property type="match status" value="2"/>
</dbReference>
<dbReference type="Pfam" id="PF17755">
    <property type="entry name" value="UvrA_DNA-bind"/>
    <property type="match status" value="1"/>
</dbReference>
<organism evidence="19 20">
    <name type="scientific">Peptoanaerobacter stomatis</name>
    <dbReference type="NCBI Taxonomy" id="796937"/>
    <lineage>
        <taxon>Bacteria</taxon>
        <taxon>Bacillati</taxon>
        <taxon>Bacillota</taxon>
        <taxon>Clostridia</taxon>
        <taxon>Peptostreptococcales</taxon>
        <taxon>Filifactoraceae</taxon>
        <taxon>Peptoanaerobacter</taxon>
    </lineage>
</organism>
<keyword evidence="17" id="KW-0742">SOS response</keyword>
<keyword evidence="13 17" id="KW-0234">DNA repair</keyword>
<keyword evidence="7 17" id="KW-0228">DNA excision</keyword>
<dbReference type="HAMAP" id="MF_00205">
    <property type="entry name" value="UvrA"/>
    <property type="match status" value="1"/>
</dbReference>
<evidence type="ECO:0000256" key="6">
    <source>
        <dbReference type="ARBA" id="ARBA00022763"/>
    </source>
</evidence>
<dbReference type="HOGENOM" id="CLU_001370_0_2_9"/>
<evidence type="ECO:0000256" key="8">
    <source>
        <dbReference type="ARBA" id="ARBA00022771"/>
    </source>
</evidence>
<evidence type="ECO:0000256" key="14">
    <source>
        <dbReference type="ARBA" id="ARBA00038000"/>
    </source>
</evidence>
<dbReference type="InterPro" id="IPR003439">
    <property type="entry name" value="ABC_transporter-like_ATP-bd"/>
</dbReference>
<keyword evidence="2 17" id="KW-0963">Cytoplasm</keyword>
<dbReference type="InterPro" id="IPR004602">
    <property type="entry name" value="UvrA"/>
</dbReference>
<dbReference type="Proteomes" id="UP000006437">
    <property type="component" value="Unassembled WGS sequence"/>
</dbReference>
<dbReference type="FunFam" id="1.20.1580.10:FF:000002">
    <property type="entry name" value="UvrABC system protein A"/>
    <property type="match status" value="1"/>
</dbReference>
<dbReference type="CDD" id="cd03270">
    <property type="entry name" value="ABC_UvrA_I"/>
    <property type="match status" value="1"/>
</dbReference>
<keyword evidence="8 17" id="KW-0863">Zinc-finger</keyword>
<dbReference type="AlphaFoldDB" id="G9WZP8"/>